<dbReference type="OrthoDB" id="9401779at2759"/>
<keyword evidence="2" id="KW-1185">Reference proteome</keyword>
<proteinExistence type="predicted"/>
<dbReference type="Proteomes" id="UP000233556">
    <property type="component" value="Unassembled WGS sequence"/>
</dbReference>
<evidence type="ECO:0000313" key="2">
    <source>
        <dbReference type="Proteomes" id="UP000233556"/>
    </source>
</evidence>
<dbReference type="AlphaFoldDB" id="A0A2I0TB72"/>
<gene>
    <name evidence="1" type="ORF">llap_18651</name>
</gene>
<name>A0A2I0TB72_LIMLA</name>
<sequence>MYHPSMWTTIERGVKNLREIAVREMIFSDLDDLQTSLDPDALQITGPVWRKWATVSVLKKPFGKANVSVGDKHFPTKPGREKQSTPRHILWSTLCNQGENMRNLDGKPALALQTCNIMKNVIFLIQTMKSLAIPGTYTITEQLRLEETSGDHLVQPFAQA</sequence>
<reference evidence="2" key="2">
    <citation type="submission" date="2017-12" db="EMBL/GenBank/DDBJ databases">
        <title>Genome sequence of the Bar-tailed Godwit (Limosa lapponica baueri).</title>
        <authorList>
            <person name="Lima N.C.B."/>
            <person name="Parody-Merino A.M."/>
            <person name="Battley P.F."/>
            <person name="Fidler A.E."/>
            <person name="Prosdocimi F."/>
        </authorList>
    </citation>
    <scope>NUCLEOTIDE SEQUENCE [LARGE SCALE GENOMIC DNA]</scope>
</reference>
<dbReference type="EMBL" id="KZ513496">
    <property type="protein sequence ID" value="PKU31044.1"/>
    <property type="molecule type" value="Genomic_DNA"/>
</dbReference>
<evidence type="ECO:0000313" key="1">
    <source>
        <dbReference type="EMBL" id="PKU31044.1"/>
    </source>
</evidence>
<organism evidence="1 2">
    <name type="scientific">Limosa lapponica baueri</name>
    <dbReference type="NCBI Taxonomy" id="1758121"/>
    <lineage>
        <taxon>Eukaryota</taxon>
        <taxon>Metazoa</taxon>
        <taxon>Chordata</taxon>
        <taxon>Craniata</taxon>
        <taxon>Vertebrata</taxon>
        <taxon>Euteleostomi</taxon>
        <taxon>Archelosauria</taxon>
        <taxon>Archosauria</taxon>
        <taxon>Dinosauria</taxon>
        <taxon>Saurischia</taxon>
        <taxon>Theropoda</taxon>
        <taxon>Coelurosauria</taxon>
        <taxon>Aves</taxon>
        <taxon>Neognathae</taxon>
        <taxon>Neoaves</taxon>
        <taxon>Charadriiformes</taxon>
        <taxon>Scolopacidae</taxon>
        <taxon>Limosa</taxon>
    </lineage>
</organism>
<accession>A0A2I0TB72</accession>
<reference evidence="2" key="1">
    <citation type="submission" date="2017-11" db="EMBL/GenBank/DDBJ databases">
        <authorList>
            <person name="Lima N.C."/>
            <person name="Parody-Merino A.M."/>
            <person name="Battley P.F."/>
            <person name="Fidler A.E."/>
            <person name="Prosdocimi F."/>
        </authorList>
    </citation>
    <scope>NUCLEOTIDE SEQUENCE [LARGE SCALE GENOMIC DNA]</scope>
</reference>
<protein>
    <submittedName>
        <fullName evidence="1">Uncharacterized protein</fullName>
    </submittedName>
</protein>